<evidence type="ECO:0000313" key="3">
    <source>
        <dbReference type="Proteomes" id="UP000633278"/>
    </source>
</evidence>
<proteinExistence type="predicted"/>
<dbReference type="SMART" id="SM00901">
    <property type="entry name" value="FRG"/>
    <property type="match status" value="1"/>
</dbReference>
<dbReference type="Proteomes" id="UP000633278">
    <property type="component" value="Unassembled WGS sequence"/>
</dbReference>
<dbReference type="EMBL" id="BMJW01000008">
    <property type="protein sequence ID" value="GGH04293.1"/>
    <property type="molecule type" value="Genomic_DNA"/>
</dbReference>
<organism evidence="2 3">
    <name type="scientific">Polaribacter pacificus</name>
    <dbReference type="NCBI Taxonomy" id="1775173"/>
    <lineage>
        <taxon>Bacteria</taxon>
        <taxon>Pseudomonadati</taxon>
        <taxon>Bacteroidota</taxon>
        <taxon>Flavobacteriia</taxon>
        <taxon>Flavobacteriales</taxon>
        <taxon>Flavobacteriaceae</taxon>
    </lineage>
</organism>
<comment type="caution">
    <text evidence="2">The sequence shown here is derived from an EMBL/GenBank/DDBJ whole genome shotgun (WGS) entry which is preliminary data.</text>
</comment>
<dbReference type="Pfam" id="PF08867">
    <property type="entry name" value="FRG"/>
    <property type="match status" value="1"/>
</dbReference>
<dbReference type="AlphaFoldDB" id="A0A917I306"/>
<name>A0A917I306_9FLAO</name>
<protein>
    <recommendedName>
        <fullName evidence="1">FRG domain-containing protein</fullName>
    </recommendedName>
</protein>
<keyword evidence="3" id="KW-1185">Reference proteome</keyword>
<dbReference type="InterPro" id="IPR014966">
    <property type="entry name" value="FRG-dom"/>
</dbReference>
<dbReference type="RefSeq" id="WP_188599625.1">
    <property type="nucleotide sequence ID" value="NZ_BMJW01000008.1"/>
</dbReference>
<evidence type="ECO:0000313" key="2">
    <source>
        <dbReference type="EMBL" id="GGH04293.1"/>
    </source>
</evidence>
<accession>A0A917I306</accession>
<reference evidence="2" key="2">
    <citation type="submission" date="2020-09" db="EMBL/GenBank/DDBJ databases">
        <authorList>
            <person name="Sun Q."/>
            <person name="Zhou Y."/>
        </authorList>
    </citation>
    <scope>NUCLEOTIDE SEQUENCE</scope>
    <source>
        <strain evidence="2">CGMCC 1.15763</strain>
    </source>
</reference>
<feature type="domain" description="FRG" evidence="1">
    <location>
        <begin position="19"/>
        <end position="113"/>
    </location>
</feature>
<sequence>MKEYRIKTFSDLHKLLDSSERLTIYRGQSNADWELVPKAGREPFNKVNDKYAIEYFKDNSLPFLDITPENDWEWLAFAQHHGVPTRLLDWTKNPMIAMFFAVAVDEDCDAAVYKFKYENYALTEKKAPFDFKIVTVYKPRSITKRIIAQQGLFTIHPNPSKSFSKAPAKGTLEKIIIDKDYRKKLKFELHRYGYNHFSVFQDLQGLSEYIEWRWMNRE</sequence>
<reference evidence="2" key="1">
    <citation type="journal article" date="2014" name="Int. J. Syst. Evol. Microbiol.">
        <title>Complete genome sequence of Corynebacterium casei LMG S-19264T (=DSM 44701T), isolated from a smear-ripened cheese.</title>
        <authorList>
            <consortium name="US DOE Joint Genome Institute (JGI-PGF)"/>
            <person name="Walter F."/>
            <person name="Albersmeier A."/>
            <person name="Kalinowski J."/>
            <person name="Ruckert C."/>
        </authorList>
    </citation>
    <scope>NUCLEOTIDE SEQUENCE</scope>
    <source>
        <strain evidence="2">CGMCC 1.15763</strain>
    </source>
</reference>
<gene>
    <name evidence="2" type="ORF">GCM10011416_24210</name>
</gene>
<evidence type="ECO:0000259" key="1">
    <source>
        <dbReference type="SMART" id="SM00901"/>
    </source>
</evidence>